<dbReference type="InParanoid" id="B2W0V5"/>
<evidence type="ECO:0000256" key="3">
    <source>
        <dbReference type="SAM" id="MobiDB-lite"/>
    </source>
</evidence>
<dbReference type="STRING" id="426418.B2W0V5"/>
<dbReference type="GO" id="GO:0005634">
    <property type="term" value="C:nucleus"/>
    <property type="evidence" value="ECO:0007669"/>
    <property type="project" value="UniProtKB-SubCell"/>
</dbReference>
<organism evidence="5 6">
    <name type="scientific">Pyrenophora tritici-repentis (strain Pt-1C-BFP)</name>
    <name type="common">Wheat tan spot fungus</name>
    <name type="synonym">Drechslera tritici-repentis</name>
    <dbReference type="NCBI Taxonomy" id="426418"/>
    <lineage>
        <taxon>Eukaryota</taxon>
        <taxon>Fungi</taxon>
        <taxon>Dikarya</taxon>
        <taxon>Ascomycota</taxon>
        <taxon>Pezizomycotina</taxon>
        <taxon>Dothideomycetes</taxon>
        <taxon>Pleosporomycetidae</taxon>
        <taxon>Pleosporales</taxon>
        <taxon>Pleosporineae</taxon>
        <taxon>Pleosporaceae</taxon>
        <taxon>Pyrenophora</taxon>
    </lineage>
</organism>
<dbReference type="KEGG" id="ptrr:6342326"/>
<accession>B2W0V5</accession>
<dbReference type="InterPro" id="IPR036390">
    <property type="entry name" value="WH_DNA-bd_sf"/>
</dbReference>
<dbReference type="InterPro" id="IPR001766">
    <property type="entry name" value="Fork_head_dom"/>
</dbReference>
<keyword evidence="2" id="KW-0539">Nucleus</keyword>
<dbReference type="PROSITE" id="PS50039">
    <property type="entry name" value="FORK_HEAD_3"/>
    <property type="match status" value="1"/>
</dbReference>
<dbReference type="SMART" id="SM00339">
    <property type="entry name" value="FH"/>
    <property type="match status" value="1"/>
</dbReference>
<dbReference type="AlphaFoldDB" id="B2W0V5"/>
<feature type="DNA-binding region" description="Fork-head" evidence="2">
    <location>
        <begin position="311"/>
        <end position="361"/>
    </location>
</feature>
<evidence type="ECO:0000313" key="6">
    <source>
        <dbReference type="Proteomes" id="UP000001471"/>
    </source>
</evidence>
<dbReference type="Proteomes" id="UP000001471">
    <property type="component" value="Unassembled WGS sequence"/>
</dbReference>
<feature type="region of interest" description="Disordered" evidence="3">
    <location>
        <begin position="451"/>
        <end position="473"/>
    </location>
</feature>
<dbReference type="eggNOG" id="ENOG502TJEF">
    <property type="taxonomic scope" value="Eukaryota"/>
</dbReference>
<name>B2W0V5_PYRTR</name>
<dbReference type="InterPro" id="IPR036388">
    <property type="entry name" value="WH-like_DNA-bd_sf"/>
</dbReference>
<sequence>MSGLLALRAPSSTAHHDVEAPAGVTLDARSQYQELAPPKAPCSICSKMHVPTVSTIGSTECQSCRDRMYIMKQDTPETPSTTPLYDTLTGISIVGVKPPIVSTNDSVTVVSRGTLRPSPMKVDDVETSFRSPESHDPLIVATRTARITQRVDMITVPEPEQVKQMSTPPDSASTQPACIEIQREEALVTVPDIPALRVDACAESLPLTADNISTNDKHTLIQNPQTNVNEEVEHEDTRKLGLHVADKNSPSPTSARHCTEQDPENEDTRRLEVHVSQGTTPPPTNDQPCNEQHPENTAFIMIEKRPTNRELIIIALLAANGSAMTAAQIIDWLVQRFSYLRQGQGAWQGSLRAVLSNNPEFSSAKDVLVHKRRCKLYNFGNAAYRARFEKEYRQYVANDSPPNPLQAQSRCEAWPAAMAMPKGSHRKAIESAPSRGSFSLTPKNPYPGFVVSPRTTSHDQNEENDPSPNTFDRSIALRSSTCNEISESGRESSFHRMRTRRIEPSIETMTPEEKATKIADIQARPSRKKLFGSHRLGHVLKYGRQDIHDESDGAWKPNLRSEKEKRLLQEERSLQEIFNLPQNPVPMNDGQELAFRDGALLNGRLPRPRQIYRVGKMFGGGLTTRQS</sequence>
<reference evidence="6" key="1">
    <citation type="journal article" date="2013" name="G3 (Bethesda)">
        <title>Comparative genomics of a plant-pathogenic fungus, Pyrenophora tritici-repentis, reveals transduplication and the impact of repeat elements on pathogenicity and population divergence.</title>
        <authorList>
            <person name="Manning V.A."/>
            <person name="Pandelova I."/>
            <person name="Dhillon B."/>
            <person name="Wilhelm L.J."/>
            <person name="Goodwin S.B."/>
            <person name="Berlin A.M."/>
            <person name="Figueroa M."/>
            <person name="Freitag M."/>
            <person name="Hane J.K."/>
            <person name="Henrissat B."/>
            <person name="Holman W.H."/>
            <person name="Kodira C.D."/>
            <person name="Martin J."/>
            <person name="Oliver R.P."/>
            <person name="Robbertse B."/>
            <person name="Schackwitz W."/>
            <person name="Schwartz D.C."/>
            <person name="Spatafora J.W."/>
            <person name="Turgeon B.G."/>
            <person name="Yandava C."/>
            <person name="Young S."/>
            <person name="Zhou S."/>
            <person name="Zeng Q."/>
            <person name="Grigoriev I.V."/>
            <person name="Ma L.-J."/>
            <person name="Ciuffetti L.M."/>
        </authorList>
    </citation>
    <scope>NUCLEOTIDE SEQUENCE [LARGE SCALE GENOMIC DNA]</scope>
    <source>
        <strain evidence="6">Pt-1C-BFP</strain>
    </source>
</reference>
<evidence type="ECO:0000256" key="1">
    <source>
        <dbReference type="ARBA" id="ARBA00023125"/>
    </source>
</evidence>
<feature type="region of interest" description="Disordered" evidence="3">
    <location>
        <begin position="216"/>
        <end position="291"/>
    </location>
</feature>
<protein>
    <recommendedName>
        <fullName evidence="4">Fork-head domain-containing protein</fullName>
    </recommendedName>
</protein>
<feature type="domain" description="Fork-head" evidence="4">
    <location>
        <begin position="311"/>
        <end position="361"/>
    </location>
</feature>
<dbReference type="HOGENOM" id="CLU_436238_0_0_1"/>
<dbReference type="GeneID" id="6342326"/>
<dbReference type="RefSeq" id="XP_001934423.2">
    <property type="nucleotide sequence ID" value="XM_001934388.2"/>
</dbReference>
<dbReference type="GO" id="GO:0043565">
    <property type="term" value="F:sequence-specific DNA binding"/>
    <property type="evidence" value="ECO:0007669"/>
    <property type="project" value="InterPro"/>
</dbReference>
<keyword evidence="1 2" id="KW-0238">DNA-binding</keyword>
<proteinExistence type="predicted"/>
<evidence type="ECO:0000259" key="4">
    <source>
        <dbReference type="PROSITE" id="PS50039"/>
    </source>
</evidence>
<dbReference type="Gene3D" id="1.10.10.10">
    <property type="entry name" value="Winged helix-like DNA-binding domain superfamily/Winged helix DNA-binding domain"/>
    <property type="match status" value="1"/>
</dbReference>
<gene>
    <name evidence="5" type="ORF">PTRG_04090</name>
</gene>
<dbReference type="Pfam" id="PF00250">
    <property type="entry name" value="Forkhead"/>
    <property type="match status" value="1"/>
</dbReference>
<comment type="subcellular location">
    <subcellularLocation>
        <location evidence="2">Nucleus</location>
    </subcellularLocation>
</comment>
<feature type="compositionally biased region" description="Polar residues" evidence="3">
    <location>
        <begin position="216"/>
        <end position="229"/>
    </location>
</feature>
<evidence type="ECO:0000313" key="5">
    <source>
        <dbReference type="EMBL" id="EDU46928.1"/>
    </source>
</evidence>
<dbReference type="EMBL" id="DS231617">
    <property type="protein sequence ID" value="EDU46928.1"/>
    <property type="molecule type" value="Genomic_DNA"/>
</dbReference>
<dbReference type="OrthoDB" id="5431456at2759"/>
<dbReference type="SUPFAM" id="SSF46785">
    <property type="entry name" value="Winged helix' DNA-binding domain"/>
    <property type="match status" value="1"/>
</dbReference>
<dbReference type="GO" id="GO:0003700">
    <property type="term" value="F:DNA-binding transcription factor activity"/>
    <property type="evidence" value="ECO:0007669"/>
    <property type="project" value="InterPro"/>
</dbReference>
<evidence type="ECO:0000256" key="2">
    <source>
        <dbReference type="PROSITE-ProRule" id="PRU00089"/>
    </source>
</evidence>